<dbReference type="PANTHER" id="PTHR34388">
    <property type="entry name" value="DNA POLYMERASE III SUBUNIT DELTA"/>
    <property type="match status" value="1"/>
</dbReference>
<dbReference type="CDD" id="cd18138">
    <property type="entry name" value="HLD_clamp_pol_III_delta"/>
    <property type="match status" value="1"/>
</dbReference>
<dbReference type="InterPro" id="IPR005790">
    <property type="entry name" value="DNA_polIII_delta"/>
</dbReference>
<evidence type="ECO:0000256" key="4">
    <source>
        <dbReference type="ARBA" id="ARBA00022695"/>
    </source>
</evidence>
<dbReference type="GO" id="GO:0006261">
    <property type="term" value="P:DNA-templated DNA replication"/>
    <property type="evidence" value="ECO:0007669"/>
    <property type="project" value="TreeGrafter"/>
</dbReference>
<dbReference type="EC" id="2.7.7.7" evidence="1 9"/>
<sequence>MLKLYPEQLRAQLNEGLRAAYLLLGNDPLLLQESQDLVRAAAVAQGFDEHHSVNIDASTDWSTLFSLCQAMSLFASRQTLLIQLPDNGPNAAINEQLATLISLLHDDLLLMVRGNKLTKAQENAAWFTALADRSVMVTCQTPEQAQLPRWVANRAKQNNLQLDDAASQLLCYCYEGNLLALAQALDRLALLWPDGKLTLPRVEQAVNDAAHFTPFHWVDTLLAGKSKRALHILQQLRLEGCEPVILLRTLQRELLLLVTLKRQSASTPLRTLFDKHRVWQNRRAVTTEALNRLSEEQLRHAVHLLSRTELTVKQDYGQSVWAELEGLSLLLCHKALADIFIDG</sequence>
<evidence type="ECO:0000256" key="8">
    <source>
        <dbReference type="ARBA" id="ARBA00049244"/>
    </source>
</evidence>
<dbReference type="FunFam" id="1.20.272.10:FF:000008">
    <property type="entry name" value="DNA polymerase III, delta subunit"/>
    <property type="match status" value="1"/>
</dbReference>
<keyword evidence="4" id="KW-0548">Nucleotidyltransferase</keyword>
<dbReference type="FunFam" id="3.40.50.300:FF:001093">
    <property type="entry name" value="DNA polymerase III subunit delta"/>
    <property type="match status" value="1"/>
</dbReference>
<dbReference type="InterPro" id="IPR008921">
    <property type="entry name" value="DNA_pol3_clamp-load_cplx_C"/>
</dbReference>
<feature type="domain" description="DNA polymerase III delta N-terminal" evidence="10">
    <location>
        <begin position="21"/>
        <end position="140"/>
    </location>
</feature>
<dbReference type="Gene3D" id="3.40.50.300">
    <property type="entry name" value="P-loop containing nucleotide triphosphate hydrolases"/>
    <property type="match status" value="1"/>
</dbReference>
<dbReference type="Proteomes" id="UP000682928">
    <property type="component" value="Chromosome"/>
</dbReference>
<proteinExistence type="inferred from homology"/>
<dbReference type="RefSeq" id="WP_088220037.1">
    <property type="nucleotide sequence ID" value="NZ_AP024590.1"/>
</dbReference>
<accession>A0AA86IZD3</accession>
<keyword evidence="6" id="KW-0239">DNA-directed DNA polymerase</keyword>
<dbReference type="Pfam" id="PF06144">
    <property type="entry name" value="DNA_pol3_delta"/>
    <property type="match status" value="1"/>
</dbReference>
<evidence type="ECO:0000256" key="9">
    <source>
        <dbReference type="NCBIfam" id="TIGR01128"/>
    </source>
</evidence>
<dbReference type="GO" id="GO:0009360">
    <property type="term" value="C:DNA polymerase III complex"/>
    <property type="evidence" value="ECO:0007669"/>
    <property type="project" value="UniProtKB-UniRule"/>
</dbReference>
<dbReference type="SUPFAM" id="SSF52540">
    <property type="entry name" value="P-loop containing nucleoside triphosphate hydrolases"/>
    <property type="match status" value="1"/>
</dbReference>
<dbReference type="SUPFAM" id="SSF48019">
    <property type="entry name" value="post-AAA+ oligomerization domain-like"/>
    <property type="match status" value="1"/>
</dbReference>
<comment type="catalytic activity">
    <reaction evidence="8">
        <text>DNA(n) + a 2'-deoxyribonucleoside 5'-triphosphate = DNA(n+1) + diphosphate</text>
        <dbReference type="Rhea" id="RHEA:22508"/>
        <dbReference type="Rhea" id="RHEA-COMP:17339"/>
        <dbReference type="Rhea" id="RHEA-COMP:17340"/>
        <dbReference type="ChEBI" id="CHEBI:33019"/>
        <dbReference type="ChEBI" id="CHEBI:61560"/>
        <dbReference type="ChEBI" id="CHEBI:173112"/>
        <dbReference type="EC" id="2.7.7.7"/>
    </reaction>
</comment>
<name>A0AA86IZD3_9ENTR</name>
<comment type="similarity">
    <text evidence="7">Belongs to the DNA polymerase HolA subunit family.</text>
</comment>
<dbReference type="PANTHER" id="PTHR34388:SF1">
    <property type="entry name" value="DNA POLYMERASE III SUBUNIT DELTA"/>
    <property type="match status" value="1"/>
</dbReference>
<evidence type="ECO:0000259" key="10">
    <source>
        <dbReference type="Pfam" id="PF06144"/>
    </source>
</evidence>
<dbReference type="InterPro" id="IPR027417">
    <property type="entry name" value="P-loop_NTPase"/>
</dbReference>
<dbReference type="InterPro" id="IPR010372">
    <property type="entry name" value="DNA_pol3_delta_N"/>
</dbReference>
<dbReference type="Gene3D" id="1.20.272.10">
    <property type="match status" value="1"/>
</dbReference>
<dbReference type="AlphaFoldDB" id="A0AA86IZD3"/>
<feature type="domain" description="DNA polymerase III subunit delta C-terminal" evidence="11">
    <location>
        <begin position="214"/>
        <end position="338"/>
    </location>
</feature>
<dbReference type="Pfam" id="PF14840">
    <property type="entry name" value="DNA_pol3_delt_C"/>
    <property type="match status" value="1"/>
</dbReference>
<evidence type="ECO:0000256" key="1">
    <source>
        <dbReference type="ARBA" id="ARBA00012417"/>
    </source>
</evidence>
<dbReference type="GO" id="GO:0003677">
    <property type="term" value="F:DNA binding"/>
    <property type="evidence" value="ECO:0007669"/>
    <property type="project" value="InterPro"/>
</dbReference>
<evidence type="ECO:0000256" key="5">
    <source>
        <dbReference type="ARBA" id="ARBA00022705"/>
    </source>
</evidence>
<dbReference type="EMBL" id="AP024590">
    <property type="protein sequence ID" value="BCU56507.1"/>
    <property type="molecule type" value="Genomic_DNA"/>
</dbReference>
<evidence type="ECO:0000313" key="12">
    <source>
        <dbReference type="EMBL" id="BCU56507.1"/>
    </source>
</evidence>
<evidence type="ECO:0000313" key="13">
    <source>
        <dbReference type="Proteomes" id="UP000682928"/>
    </source>
</evidence>
<organism evidence="12 13">
    <name type="scientific">Enterobacter kobei</name>
    <dbReference type="NCBI Taxonomy" id="208224"/>
    <lineage>
        <taxon>Bacteria</taxon>
        <taxon>Pseudomonadati</taxon>
        <taxon>Pseudomonadota</taxon>
        <taxon>Gammaproteobacteria</taxon>
        <taxon>Enterobacterales</taxon>
        <taxon>Enterobacteriaceae</taxon>
        <taxon>Enterobacter</taxon>
        <taxon>Enterobacter cloacae complex</taxon>
    </lineage>
</organism>
<reference evidence="12" key="1">
    <citation type="submission" date="2021-04" db="EMBL/GenBank/DDBJ databases">
        <title>Difference and commonality of drug resistance evolution in various bacteria. and drug sensitivity profiles.</title>
        <authorList>
            <person name="Maeda T."/>
            <person name="Shibai A."/>
            <person name="Kawada K."/>
            <person name="Kotani H."/>
            <person name="Tarusawa Y."/>
            <person name="Tanabe K."/>
            <person name="Furusawa C."/>
        </authorList>
    </citation>
    <scope>NUCLEOTIDE SEQUENCE</scope>
    <source>
        <strain evidence="12">JCM 8580</strain>
    </source>
</reference>
<evidence type="ECO:0000259" key="11">
    <source>
        <dbReference type="Pfam" id="PF14840"/>
    </source>
</evidence>
<gene>
    <name evidence="12" type="primary">holA</name>
    <name evidence="12" type="ORF">ENKO_31010</name>
</gene>
<dbReference type="Gene3D" id="1.10.8.60">
    <property type="match status" value="1"/>
</dbReference>
<keyword evidence="5" id="KW-0235">DNA replication</keyword>
<dbReference type="InterPro" id="IPR032780">
    <property type="entry name" value="DNA_pol3_delt_C"/>
</dbReference>
<keyword evidence="3" id="KW-0808">Transferase</keyword>
<dbReference type="FunFam" id="1.10.8.60:FF:000041">
    <property type="entry name" value="DNA polymerase III subunit delta"/>
    <property type="match status" value="1"/>
</dbReference>
<evidence type="ECO:0000256" key="3">
    <source>
        <dbReference type="ARBA" id="ARBA00022679"/>
    </source>
</evidence>
<protein>
    <recommendedName>
        <fullName evidence="2 9">DNA polymerase III subunit delta</fullName>
        <ecNumber evidence="1 9">2.7.7.7</ecNumber>
    </recommendedName>
</protein>
<dbReference type="NCBIfam" id="TIGR01128">
    <property type="entry name" value="holA"/>
    <property type="match status" value="1"/>
</dbReference>
<evidence type="ECO:0000256" key="7">
    <source>
        <dbReference type="ARBA" id="ARBA00034754"/>
    </source>
</evidence>
<evidence type="ECO:0000256" key="6">
    <source>
        <dbReference type="ARBA" id="ARBA00022932"/>
    </source>
</evidence>
<dbReference type="GO" id="GO:0003887">
    <property type="term" value="F:DNA-directed DNA polymerase activity"/>
    <property type="evidence" value="ECO:0007669"/>
    <property type="project" value="UniProtKB-UniRule"/>
</dbReference>
<evidence type="ECO:0000256" key="2">
    <source>
        <dbReference type="ARBA" id="ARBA00017703"/>
    </source>
</evidence>